<dbReference type="Proteomes" id="UP000596857">
    <property type="component" value="Unassembled WGS sequence"/>
</dbReference>
<dbReference type="EMBL" id="WHOB01000066">
    <property type="protein sequence ID" value="NOU81561.1"/>
    <property type="molecule type" value="Genomic_DNA"/>
</dbReference>
<dbReference type="RefSeq" id="WP_171719035.1">
    <property type="nucleotide sequence ID" value="NZ_WHOB01000066.1"/>
</dbReference>
<sequence>MMLKQERLIKAVILAAALEEDAVSALIAAEIRKLEYVIAASGSLPGESSTHNLQSLQQAVARIIEALAQKQAMICRTLDTSRRLMSGVNDYEC</sequence>
<dbReference type="Pfam" id="PF26595">
    <property type="entry name" value="A_ENA"/>
    <property type="match status" value="1"/>
</dbReference>
<accession>A0ABX1YN73</accession>
<gene>
    <name evidence="1" type="ORF">GC101_22115</name>
</gene>
<comment type="caution">
    <text evidence="1">The sequence shown here is derived from an EMBL/GenBank/DDBJ whole genome shotgun (WGS) entry which is preliminary data.</text>
</comment>
<evidence type="ECO:0000313" key="2">
    <source>
        <dbReference type="Proteomes" id="UP000596857"/>
    </source>
</evidence>
<reference evidence="1 2" key="1">
    <citation type="submission" date="2019-10" db="EMBL/GenBank/DDBJ databases">
        <title>Description of Paenibacillus terricola sp. nov.</title>
        <authorList>
            <person name="Carlier A."/>
            <person name="Qi S."/>
        </authorList>
    </citation>
    <scope>NUCLEOTIDE SEQUENCE [LARGE SCALE GENOMIC DNA]</scope>
    <source>
        <strain evidence="1 2">LMG 31459</strain>
    </source>
</reference>
<name>A0ABX1YN73_9BACL</name>
<proteinExistence type="predicted"/>
<evidence type="ECO:0000313" key="1">
    <source>
        <dbReference type="EMBL" id="NOU81561.1"/>
    </source>
</evidence>
<protein>
    <recommendedName>
        <fullName evidence="3">Flagellar protein FliT</fullName>
    </recommendedName>
</protein>
<keyword evidence="2" id="KW-1185">Reference proteome</keyword>
<evidence type="ECO:0008006" key="3">
    <source>
        <dbReference type="Google" id="ProtNLM"/>
    </source>
</evidence>
<organism evidence="1 2">
    <name type="scientific">Paenibacillus phytohabitans</name>
    <dbReference type="NCBI Taxonomy" id="2654978"/>
    <lineage>
        <taxon>Bacteria</taxon>
        <taxon>Bacillati</taxon>
        <taxon>Bacillota</taxon>
        <taxon>Bacilli</taxon>
        <taxon>Bacillales</taxon>
        <taxon>Paenibacillaceae</taxon>
        <taxon>Paenibacillus</taxon>
    </lineage>
</organism>
<dbReference type="InterPro" id="IPR058705">
    <property type="entry name" value="A_ENA"/>
</dbReference>